<dbReference type="Pfam" id="PF00931">
    <property type="entry name" value="NB-ARC"/>
    <property type="match status" value="1"/>
</dbReference>
<evidence type="ECO:0000256" key="3">
    <source>
        <dbReference type="ARBA" id="ARBA00022840"/>
    </source>
</evidence>
<evidence type="ECO:0000313" key="5">
    <source>
        <dbReference type="EMBL" id="PHT63388.1"/>
    </source>
</evidence>
<reference evidence="5 6" key="2">
    <citation type="journal article" date="2017" name="Genome Biol.">
        <title>New reference genome sequences of hot pepper reveal the massive evolution of plant disease-resistance genes by retroduplication.</title>
        <authorList>
            <person name="Kim S."/>
            <person name="Park J."/>
            <person name="Yeom S.I."/>
            <person name="Kim Y.M."/>
            <person name="Seo E."/>
            <person name="Kim K.T."/>
            <person name="Kim M.S."/>
            <person name="Lee J.M."/>
            <person name="Cheong K."/>
            <person name="Shin H.S."/>
            <person name="Kim S.B."/>
            <person name="Han K."/>
            <person name="Lee J."/>
            <person name="Park M."/>
            <person name="Lee H.A."/>
            <person name="Lee H.Y."/>
            <person name="Lee Y."/>
            <person name="Oh S."/>
            <person name="Lee J.H."/>
            <person name="Choi E."/>
            <person name="Choi E."/>
            <person name="Lee S.E."/>
            <person name="Jeon J."/>
            <person name="Kim H."/>
            <person name="Choi G."/>
            <person name="Song H."/>
            <person name="Lee J."/>
            <person name="Lee S.C."/>
            <person name="Kwon J.K."/>
            <person name="Lee H.Y."/>
            <person name="Koo N."/>
            <person name="Hong Y."/>
            <person name="Kim R.W."/>
            <person name="Kang W.H."/>
            <person name="Huh J.H."/>
            <person name="Kang B.C."/>
            <person name="Yang T.J."/>
            <person name="Lee Y.H."/>
            <person name="Bennetzen J.L."/>
            <person name="Choi D."/>
        </authorList>
    </citation>
    <scope>NUCLEOTIDE SEQUENCE [LARGE SCALE GENOMIC DNA]</scope>
    <source>
        <strain evidence="6">cv. CM334</strain>
    </source>
</reference>
<dbReference type="OMA" id="YESEMST"/>
<dbReference type="PANTHER" id="PTHR33463:SF198">
    <property type="entry name" value="RPP4C3"/>
    <property type="match status" value="1"/>
</dbReference>
<dbReference type="Gene3D" id="1.10.8.430">
    <property type="entry name" value="Helical domain of apoptotic protease-activating factors"/>
    <property type="match status" value="1"/>
</dbReference>
<dbReference type="InterPro" id="IPR042197">
    <property type="entry name" value="Apaf_helical"/>
</dbReference>
<evidence type="ECO:0000256" key="1">
    <source>
        <dbReference type="ARBA" id="ARBA00022614"/>
    </source>
</evidence>
<evidence type="ECO:0000259" key="4">
    <source>
        <dbReference type="Pfam" id="PF00931"/>
    </source>
</evidence>
<dbReference type="InterPro" id="IPR027417">
    <property type="entry name" value="P-loop_NTPase"/>
</dbReference>
<dbReference type="AlphaFoldDB" id="A0A2G2Y0X2"/>
<feature type="domain" description="NB-ARC" evidence="4">
    <location>
        <begin position="111"/>
        <end position="277"/>
    </location>
</feature>
<dbReference type="Proteomes" id="UP000222542">
    <property type="component" value="Unassembled WGS sequence"/>
</dbReference>
<comment type="caution">
    <text evidence="5">The sequence shown here is derived from an EMBL/GenBank/DDBJ whole genome shotgun (WGS) entry which is preliminary data.</text>
</comment>
<proteinExistence type="predicted"/>
<dbReference type="GO" id="GO:0043531">
    <property type="term" value="F:ADP binding"/>
    <property type="evidence" value="ECO:0007669"/>
    <property type="project" value="InterPro"/>
</dbReference>
<keyword evidence="1" id="KW-0433">Leucine-rich repeat</keyword>
<protein>
    <recommendedName>
        <fullName evidence="4">NB-ARC domain-containing protein</fullName>
    </recommendedName>
</protein>
<evidence type="ECO:0000313" key="6">
    <source>
        <dbReference type="Proteomes" id="UP000222542"/>
    </source>
</evidence>
<gene>
    <name evidence="5" type="ORF">T459_32752</name>
</gene>
<sequence length="346" mass="38395">MAMEIVTAILSPIAEHLILPVARQIGYLFYYRRNIRSLENASELEGIRSGVQLRKDAEWRNSRVVSLNVEAWLTSVGETTAEVAVLLGRRIERLCSFLLSSGEEFDSRKHKEEEVIAALRDEEIIIVGICGMGGVGKTTLAEKVRARAKQERLFDDVVMITVSQQQDLKRIQGEIAEEVRLTSLQGDNLLSRGDLLRERLMKKGSRILIILVDVWEDLDDPEKLGIPTVSNHDYQCKVALTTRLQGVCVATKAQKTADVGILSHEEAWVLFRQKVGSSVDDPSLPKVAKDVAKEYKGLPVAIVTVAGALKGKNNPIWEDALSELQKAAPKNIPSAYKGVPTFDDKL</sequence>
<accession>A0A2G2Y0X2</accession>
<keyword evidence="3" id="KW-0067">ATP-binding</keyword>
<dbReference type="PANTHER" id="PTHR33463">
    <property type="entry name" value="NB-ARC DOMAIN-CONTAINING PROTEIN-RELATED"/>
    <property type="match status" value="1"/>
</dbReference>
<dbReference type="GO" id="GO:0006952">
    <property type="term" value="P:defense response"/>
    <property type="evidence" value="ECO:0007669"/>
    <property type="project" value="UniProtKB-KW"/>
</dbReference>
<evidence type="ECO:0000256" key="2">
    <source>
        <dbReference type="ARBA" id="ARBA00022821"/>
    </source>
</evidence>
<name>A0A2G2Y0X2_CAPAN</name>
<dbReference type="InterPro" id="IPR050905">
    <property type="entry name" value="Plant_NBS-LRR"/>
</dbReference>
<dbReference type="PRINTS" id="PR00364">
    <property type="entry name" value="DISEASERSIST"/>
</dbReference>
<dbReference type="EMBL" id="AYRZ02000033">
    <property type="protein sequence ID" value="PHT63388.1"/>
    <property type="molecule type" value="Genomic_DNA"/>
</dbReference>
<dbReference type="InterPro" id="IPR002182">
    <property type="entry name" value="NB-ARC"/>
</dbReference>
<dbReference type="Gramene" id="PHT63388">
    <property type="protein sequence ID" value="PHT63388"/>
    <property type="gene ID" value="T459_32752"/>
</dbReference>
<dbReference type="Gene3D" id="3.40.50.300">
    <property type="entry name" value="P-loop containing nucleotide triphosphate hydrolases"/>
    <property type="match status" value="1"/>
</dbReference>
<organism evidence="5 6">
    <name type="scientific">Capsicum annuum</name>
    <name type="common">Capsicum pepper</name>
    <dbReference type="NCBI Taxonomy" id="4072"/>
    <lineage>
        <taxon>Eukaryota</taxon>
        <taxon>Viridiplantae</taxon>
        <taxon>Streptophyta</taxon>
        <taxon>Embryophyta</taxon>
        <taxon>Tracheophyta</taxon>
        <taxon>Spermatophyta</taxon>
        <taxon>Magnoliopsida</taxon>
        <taxon>eudicotyledons</taxon>
        <taxon>Gunneridae</taxon>
        <taxon>Pentapetalae</taxon>
        <taxon>asterids</taxon>
        <taxon>lamiids</taxon>
        <taxon>Solanales</taxon>
        <taxon>Solanaceae</taxon>
        <taxon>Solanoideae</taxon>
        <taxon>Capsiceae</taxon>
        <taxon>Capsicum</taxon>
    </lineage>
</organism>
<keyword evidence="3" id="KW-0547">Nucleotide-binding</keyword>
<reference evidence="5 6" key="1">
    <citation type="journal article" date="2014" name="Nat. Genet.">
        <title>Genome sequence of the hot pepper provides insights into the evolution of pungency in Capsicum species.</title>
        <authorList>
            <person name="Kim S."/>
            <person name="Park M."/>
            <person name="Yeom S.I."/>
            <person name="Kim Y.M."/>
            <person name="Lee J.M."/>
            <person name="Lee H.A."/>
            <person name="Seo E."/>
            <person name="Choi J."/>
            <person name="Cheong K."/>
            <person name="Kim K.T."/>
            <person name="Jung K."/>
            <person name="Lee G.W."/>
            <person name="Oh S.K."/>
            <person name="Bae C."/>
            <person name="Kim S.B."/>
            <person name="Lee H.Y."/>
            <person name="Kim S.Y."/>
            <person name="Kim M.S."/>
            <person name="Kang B.C."/>
            <person name="Jo Y.D."/>
            <person name="Yang H.B."/>
            <person name="Jeong H.J."/>
            <person name="Kang W.H."/>
            <person name="Kwon J.K."/>
            <person name="Shin C."/>
            <person name="Lim J.Y."/>
            <person name="Park J.H."/>
            <person name="Huh J.H."/>
            <person name="Kim J.S."/>
            <person name="Kim B.D."/>
            <person name="Cohen O."/>
            <person name="Paran I."/>
            <person name="Suh M.C."/>
            <person name="Lee S.B."/>
            <person name="Kim Y.K."/>
            <person name="Shin Y."/>
            <person name="Noh S.J."/>
            <person name="Park J."/>
            <person name="Seo Y.S."/>
            <person name="Kwon S.Y."/>
            <person name="Kim H.A."/>
            <person name="Park J.M."/>
            <person name="Kim H.J."/>
            <person name="Choi S.B."/>
            <person name="Bosland P.W."/>
            <person name="Reeves G."/>
            <person name="Jo S.H."/>
            <person name="Lee B.W."/>
            <person name="Cho H.T."/>
            <person name="Choi H.S."/>
            <person name="Lee M.S."/>
            <person name="Yu Y."/>
            <person name="Do Choi Y."/>
            <person name="Park B.S."/>
            <person name="van Deynze A."/>
            <person name="Ashrafi H."/>
            <person name="Hill T."/>
            <person name="Kim W.T."/>
            <person name="Pai H.S."/>
            <person name="Ahn H.K."/>
            <person name="Yeam I."/>
            <person name="Giovannoni J.J."/>
            <person name="Rose J.K."/>
            <person name="Sorensen I."/>
            <person name="Lee S.J."/>
            <person name="Kim R.W."/>
            <person name="Choi I.Y."/>
            <person name="Choi B.S."/>
            <person name="Lim J.S."/>
            <person name="Lee Y.H."/>
            <person name="Choi D."/>
        </authorList>
    </citation>
    <scope>NUCLEOTIDE SEQUENCE [LARGE SCALE GENOMIC DNA]</scope>
    <source>
        <strain evidence="6">cv. CM334</strain>
    </source>
</reference>
<dbReference type="GO" id="GO:0005524">
    <property type="term" value="F:ATP binding"/>
    <property type="evidence" value="ECO:0007669"/>
    <property type="project" value="UniProtKB-KW"/>
</dbReference>
<keyword evidence="6" id="KW-1185">Reference proteome</keyword>
<keyword evidence="2" id="KW-0611">Plant defense</keyword>
<dbReference type="SUPFAM" id="SSF52540">
    <property type="entry name" value="P-loop containing nucleoside triphosphate hydrolases"/>
    <property type="match status" value="1"/>
</dbReference>